<keyword evidence="3" id="KW-1185">Reference proteome</keyword>
<dbReference type="InterPro" id="IPR040235">
    <property type="entry name" value="Nicolin-1"/>
</dbReference>
<name>A0A2G8KHI9_STIJA</name>
<sequence>MLPQKFSLRRENQLLASSVGKPCELNLDLNKQNQVDSSQSGSKRTSGILVLEVLPADTPCDIGSISFKNFYTAFLTIKVKTVPEENGQDVKEEGKWSTCLHQHQLMPNPHCETGSQDYFTISSKQMLFQPKRVCLVRLIMQQPSPVWISFKVENISLMSDKLVEDKNNSVILKWLEEQTEYGTDEPPSEEKTDATAKEGRRTHAEVMGINRNCPSAPANPIISWKVDGSYEINLLSYT</sequence>
<proteinExistence type="predicted"/>
<dbReference type="Proteomes" id="UP000230750">
    <property type="component" value="Unassembled WGS sequence"/>
</dbReference>
<protein>
    <submittedName>
        <fullName evidence="2">Putative nicolin-1-like</fullName>
    </submittedName>
</protein>
<evidence type="ECO:0000256" key="1">
    <source>
        <dbReference type="SAM" id="MobiDB-lite"/>
    </source>
</evidence>
<feature type="region of interest" description="Disordered" evidence="1">
    <location>
        <begin position="180"/>
        <end position="200"/>
    </location>
</feature>
<dbReference type="STRING" id="307972.A0A2G8KHI9"/>
<gene>
    <name evidence="2" type="ORF">BSL78_15718</name>
</gene>
<dbReference type="OrthoDB" id="73161at2759"/>
<dbReference type="PANTHER" id="PTHR31239">
    <property type="entry name" value="NICOLIN 1"/>
    <property type="match status" value="1"/>
</dbReference>
<evidence type="ECO:0000313" key="3">
    <source>
        <dbReference type="Proteomes" id="UP000230750"/>
    </source>
</evidence>
<reference evidence="2 3" key="1">
    <citation type="journal article" date="2017" name="PLoS Biol.">
        <title>The sea cucumber genome provides insights into morphological evolution and visceral regeneration.</title>
        <authorList>
            <person name="Zhang X."/>
            <person name="Sun L."/>
            <person name="Yuan J."/>
            <person name="Sun Y."/>
            <person name="Gao Y."/>
            <person name="Zhang L."/>
            <person name="Li S."/>
            <person name="Dai H."/>
            <person name="Hamel J.F."/>
            <person name="Liu C."/>
            <person name="Yu Y."/>
            <person name="Liu S."/>
            <person name="Lin W."/>
            <person name="Guo K."/>
            <person name="Jin S."/>
            <person name="Xu P."/>
            <person name="Storey K.B."/>
            <person name="Huan P."/>
            <person name="Zhang T."/>
            <person name="Zhou Y."/>
            <person name="Zhang J."/>
            <person name="Lin C."/>
            <person name="Li X."/>
            <person name="Xing L."/>
            <person name="Huo D."/>
            <person name="Sun M."/>
            <person name="Wang L."/>
            <person name="Mercier A."/>
            <person name="Li F."/>
            <person name="Yang H."/>
            <person name="Xiang J."/>
        </authorList>
    </citation>
    <scope>NUCLEOTIDE SEQUENCE [LARGE SCALE GENOMIC DNA]</scope>
    <source>
        <strain evidence="2">Shaxun</strain>
        <tissue evidence="2">Muscle</tissue>
    </source>
</reference>
<dbReference type="EMBL" id="MRZV01000581">
    <property type="protein sequence ID" value="PIK47425.1"/>
    <property type="molecule type" value="Genomic_DNA"/>
</dbReference>
<dbReference type="PANTHER" id="PTHR31239:SF2">
    <property type="entry name" value="NICOLIN-1"/>
    <property type="match status" value="1"/>
</dbReference>
<comment type="caution">
    <text evidence="2">The sequence shown here is derived from an EMBL/GenBank/DDBJ whole genome shotgun (WGS) entry which is preliminary data.</text>
</comment>
<evidence type="ECO:0000313" key="2">
    <source>
        <dbReference type="EMBL" id="PIK47425.1"/>
    </source>
</evidence>
<dbReference type="AlphaFoldDB" id="A0A2G8KHI9"/>
<accession>A0A2G8KHI9</accession>
<organism evidence="2 3">
    <name type="scientific">Stichopus japonicus</name>
    <name type="common">Sea cucumber</name>
    <dbReference type="NCBI Taxonomy" id="307972"/>
    <lineage>
        <taxon>Eukaryota</taxon>
        <taxon>Metazoa</taxon>
        <taxon>Echinodermata</taxon>
        <taxon>Eleutherozoa</taxon>
        <taxon>Echinozoa</taxon>
        <taxon>Holothuroidea</taxon>
        <taxon>Aspidochirotacea</taxon>
        <taxon>Aspidochirotida</taxon>
        <taxon>Stichopodidae</taxon>
        <taxon>Apostichopus</taxon>
    </lineage>
</organism>
<dbReference type="GO" id="GO:0005654">
    <property type="term" value="C:nucleoplasm"/>
    <property type="evidence" value="ECO:0007669"/>
    <property type="project" value="TreeGrafter"/>
</dbReference>
<feature type="compositionally biased region" description="Basic and acidic residues" evidence="1">
    <location>
        <begin position="188"/>
        <end position="200"/>
    </location>
</feature>